<evidence type="ECO:0000256" key="1">
    <source>
        <dbReference type="ARBA" id="ARBA00007164"/>
    </source>
</evidence>
<feature type="signal peptide" evidence="10">
    <location>
        <begin position="1"/>
        <end position="20"/>
    </location>
</feature>
<dbReference type="PANTHER" id="PTHR21581:SF6">
    <property type="entry name" value="TRAFFICKING PROTEIN PARTICLE COMPLEX SUBUNIT 12"/>
    <property type="match status" value="1"/>
</dbReference>
<keyword evidence="4" id="KW-0133">Cell shape</keyword>
<evidence type="ECO:0000313" key="12">
    <source>
        <dbReference type="EMBL" id="PIP31812.1"/>
    </source>
</evidence>
<feature type="binding site" evidence="8">
    <location>
        <position position="270"/>
    </location>
    <ligand>
        <name>substrate</name>
    </ligand>
</feature>
<dbReference type="InterPro" id="IPR018044">
    <property type="entry name" value="Peptidase_S11"/>
</dbReference>
<dbReference type="SUPFAM" id="SSF56601">
    <property type="entry name" value="beta-lactamase/transpeptidase-like"/>
    <property type="match status" value="1"/>
</dbReference>
<sequence>MRKIFLFISGFLASVVFVLASNVLHQTSEDYFLAKALGKNPLKINENLFSANIGNQINEAQLGSCDISQIKAKSYLSLLVNQQGESKIIFEKNTEQKLPIASVTKLLSAVVAEEFYFGDKIKISSQAVNQLETTGELRAGEWLDKKELLKIMLIESSNDAAFALSEQFTESGFVGLMNLKAKDLGMKNSIFFNASGLDPEDVKMQENKINLSTANNLALLLQNILLNVPEILEITSQKTLPLYLENGAFHHTLQSTNQLLGENPYIIGGKTGLTERALGCLVLVLKTNKQNEYIINVLLGSLNRFSEMEILNTCSLKKTLELIK</sequence>
<dbReference type="Gene3D" id="3.40.710.10">
    <property type="entry name" value="DD-peptidase/beta-lactamase superfamily"/>
    <property type="match status" value="1"/>
</dbReference>
<dbReference type="InterPro" id="IPR001967">
    <property type="entry name" value="Peptidase_S11_N"/>
</dbReference>
<dbReference type="AlphaFoldDB" id="A0A2G9ZF68"/>
<evidence type="ECO:0000256" key="3">
    <source>
        <dbReference type="ARBA" id="ARBA00022801"/>
    </source>
</evidence>
<dbReference type="GO" id="GO:0009252">
    <property type="term" value="P:peptidoglycan biosynthetic process"/>
    <property type="evidence" value="ECO:0007669"/>
    <property type="project" value="UniProtKB-KW"/>
</dbReference>
<evidence type="ECO:0000256" key="5">
    <source>
        <dbReference type="ARBA" id="ARBA00022984"/>
    </source>
</evidence>
<dbReference type="GO" id="GO:0008360">
    <property type="term" value="P:regulation of cell shape"/>
    <property type="evidence" value="ECO:0007669"/>
    <property type="project" value="UniProtKB-KW"/>
</dbReference>
<feature type="domain" description="Peptidase S11 D-alanyl-D-alanine carboxypeptidase A N-terminal" evidence="11">
    <location>
        <begin position="69"/>
        <end position="300"/>
    </location>
</feature>
<evidence type="ECO:0000313" key="13">
    <source>
        <dbReference type="Proteomes" id="UP000230447"/>
    </source>
</evidence>
<comment type="similarity">
    <text evidence="1 9">Belongs to the peptidase S11 family.</text>
</comment>
<evidence type="ECO:0000256" key="9">
    <source>
        <dbReference type="RuleBase" id="RU004016"/>
    </source>
</evidence>
<keyword evidence="3" id="KW-0378">Hydrolase</keyword>
<evidence type="ECO:0000256" key="2">
    <source>
        <dbReference type="ARBA" id="ARBA00022729"/>
    </source>
</evidence>
<dbReference type="GO" id="GO:0009002">
    <property type="term" value="F:serine-type D-Ala-D-Ala carboxypeptidase activity"/>
    <property type="evidence" value="ECO:0007669"/>
    <property type="project" value="InterPro"/>
</dbReference>
<dbReference type="GO" id="GO:0006508">
    <property type="term" value="P:proteolysis"/>
    <property type="evidence" value="ECO:0007669"/>
    <property type="project" value="InterPro"/>
</dbReference>
<accession>A0A2G9ZF68</accession>
<gene>
    <name evidence="12" type="ORF">COX24_01630</name>
</gene>
<comment type="caution">
    <text evidence="12">The sequence shown here is derived from an EMBL/GenBank/DDBJ whole genome shotgun (WGS) entry which is preliminary data.</text>
</comment>
<dbReference type="GO" id="GO:0071555">
    <property type="term" value="P:cell wall organization"/>
    <property type="evidence" value="ECO:0007669"/>
    <property type="project" value="UniProtKB-KW"/>
</dbReference>
<evidence type="ECO:0000256" key="8">
    <source>
        <dbReference type="PIRSR" id="PIRSR618044-2"/>
    </source>
</evidence>
<keyword evidence="2 10" id="KW-0732">Signal</keyword>
<evidence type="ECO:0000256" key="4">
    <source>
        <dbReference type="ARBA" id="ARBA00022960"/>
    </source>
</evidence>
<reference evidence="12 13" key="1">
    <citation type="submission" date="2017-09" db="EMBL/GenBank/DDBJ databases">
        <title>Depth-based differentiation of microbial function through sediment-hosted aquifers and enrichment of novel symbionts in the deep terrestrial subsurface.</title>
        <authorList>
            <person name="Probst A.J."/>
            <person name="Ladd B."/>
            <person name="Jarett J.K."/>
            <person name="Geller-Mcgrath D.E."/>
            <person name="Sieber C.M."/>
            <person name="Emerson J.B."/>
            <person name="Anantharaman K."/>
            <person name="Thomas B.C."/>
            <person name="Malmstrom R."/>
            <person name="Stieglmeier M."/>
            <person name="Klingl A."/>
            <person name="Woyke T."/>
            <person name="Ryan C.M."/>
            <person name="Banfield J.F."/>
        </authorList>
    </citation>
    <scope>NUCLEOTIDE SEQUENCE [LARGE SCALE GENOMIC DNA]</scope>
    <source>
        <strain evidence="12">CG23_combo_of_CG06-09_8_20_14_all_37_87_8</strain>
    </source>
</reference>
<evidence type="ECO:0000259" key="11">
    <source>
        <dbReference type="Pfam" id="PF00768"/>
    </source>
</evidence>
<protein>
    <recommendedName>
        <fullName evidence="11">Peptidase S11 D-alanyl-D-alanine carboxypeptidase A N-terminal domain-containing protein</fullName>
    </recommendedName>
</protein>
<dbReference type="Pfam" id="PF00768">
    <property type="entry name" value="Peptidase_S11"/>
    <property type="match status" value="1"/>
</dbReference>
<proteinExistence type="inferred from homology"/>
<dbReference type="EMBL" id="PCSB01000031">
    <property type="protein sequence ID" value="PIP31812.1"/>
    <property type="molecule type" value="Genomic_DNA"/>
</dbReference>
<dbReference type="Proteomes" id="UP000230447">
    <property type="component" value="Unassembled WGS sequence"/>
</dbReference>
<feature type="active site" description="Proton acceptor" evidence="7">
    <location>
        <position position="105"/>
    </location>
</feature>
<evidence type="ECO:0000256" key="6">
    <source>
        <dbReference type="ARBA" id="ARBA00023316"/>
    </source>
</evidence>
<evidence type="ECO:0000256" key="10">
    <source>
        <dbReference type="SAM" id="SignalP"/>
    </source>
</evidence>
<name>A0A2G9ZF68_9BACT</name>
<evidence type="ECO:0000256" key="7">
    <source>
        <dbReference type="PIRSR" id="PIRSR618044-1"/>
    </source>
</evidence>
<feature type="active site" description="Acyl-ester intermediate" evidence="7">
    <location>
        <position position="102"/>
    </location>
</feature>
<dbReference type="PANTHER" id="PTHR21581">
    <property type="entry name" value="D-ALANYL-D-ALANINE CARBOXYPEPTIDASE"/>
    <property type="match status" value="1"/>
</dbReference>
<feature type="active site" evidence="7">
    <location>
        <position position="156"/>
    </location>
</feature>
<feature type="chain" id="PRO_5013903545" description="Peptidase S11 D-alanyl-D-alanine carboxypeptidase A N-terminal domain-containing protein" evidence="10">
    <location>
        <begin position="21"/>
        <end position="324"/>
    </location>
</feature>
<keyword evidence="6" id="KW-0961">Cell wall biogenesis/degradation</keyword>
<keyword evidence="5" id="KW-0573">Peptidoglycan synthesis</keyword>
<organism evidence="12 13">
    <name type="scientific">bacterium (Candidatus Gribaldobacteria) CG23_combo_of_CG06-09_8_20_14_all_37_87_8</name>
    <dbReference type="NCBI Taxonomy" id="2014278"/>
    <lineage>
        <taxon>Bacteria</taxon>
        <taxon>Candidatus Gribaldobacteria</taxon>
    </lineage>
</organism>
<dbReference type="PRINTS" id="PR00725">
    <property type="entry name" value="DADACBPTASE1"/>
</dbReference>
<dbReference type="InterPro" id="IPR012338">
    <property type="entry name" value="Beta-lactam/transpept-like"/>
</dbReference>